<dbReference type="PANTHER" id="PTHR12001:SF55">
    <property type="entry name" value="ALL TRANS-POLYPRENYL-DIPHOSPHATE SYNTHASE PDSS2"/>
    <property type="match status" value="1"/>
</dbReference>
<dbReference type="InterPro" id="IPR036236">
    <property type="entry name" value="Znf_C2H2_sf"/>
</dbReference>
<dbReference type="VEuPathDB" id="VectorBase:PPAI006872"/>
<dbReference type="PROSITE" id="PS00028">
    <property type="entry name" value="ZINC_FINGER_C2H2_1"/>
    <property type="match status" value="2"/>
</dbReference>
<feature type="compositionally biased region" description="Low complexity" evidence="1">
    <location>
        <begin position="250"/>
        <end position="264"/>
    </location>
</feature>
<feature type="region of interest" description="Disordered" evidence="1">
    <location>
        <begin position="425"/>
        <end position="454"/>
    </location>
</feature>
<dbReference type="VEuPathDB" id="VectorBase:PPAPM1_003905"/>
<organism evidence="3 4">
    <name type="scientific">Phlebotomus papatasi</name>
    <name type="common">Sandfly</name>
    <dbReference type="NCBI Taxonomy" id="29031"/>
    <lineage>
        <taxon>Eukaryota</taxon>
        <taxon>Metazoa</taxon>
        <taxon>Ecdysozoa</taxon>
        <taxon>Arthropoda</taxon>
        <taxon>Hexapoda</taxon>
        <taxon>Insecta</taxon>
        <taxon>Pterygota</taxon>
        <taxon>Neoptera</taxon>
        <taxon>Endopterygota</taxon>
        <taxon>Diptera</taxon>
        <taxon>Nematocera</taxon>
        <taxon>Psychodoidea</taxon>
        <taxon>Psychodidae</taxon>
        <taxon>Phlebotomus</taxon>
        <taxon>Phlebotomus</taxon>
    </lineage>
</organism>
<dbReference type="VEuPathDB" id="VectorBase:PPAPM1_001859"/>
<dbReference type="GO" id="GO:0004659">
    <property type="term" value="F:prenyltransferase activity"/>
    <property type="evidence" value="ECO:0007669"/>
    <property type="project" value="TreeGrafter"/>
</dbReference>
<dbReference type="InterPro" id="IPR013087">
    <property type="entry name" value="Znf_C2H2_type"/>
</dbReference>
<evidence type="ECO:0000259" key="2">
    <source>
        <dbReference type="PROSITE" id="PS50157"/>
    </source>
</evidence>
<name>A0A1B0DFR1_PHLPP</name>
<dbReference type="Proteomes" id="UP000092462">
    <property type="component" value="Unassembled WGS sequence"/>
</dbReference>
<dbReference type="AlphaFoldDB" id="A0A1B0DFR1"/>
<dbReference type="Gene3D" id="3.30.160.60">
    <property type="entry name" value="Classic Zinc Finger"/>
    <property type="match status" value="2"/>
</dbReference>
<evidence type="ECO:0000313" key="3">
    <source>
        <dbReference type="EnsemblMetazoa" id="PPAI006872-PA"/>
    </source>
</evidence>
<reference evidence="3" key="1">
    <citation type="submission" date="2022-08" db="UniProtKB">
        <authorList>
            <consortium name="EnsemblMetazoa"/>
        </authorList>
    </citation>
    <scope>IDENTIFICATION</scope>
    <source>
        <strain evidence="3">Israel</strain>
    </source>
</reference>
<dbReference type="FunFam" id="3.30.160.60:FF:004173">
    <property type="match status" value="1"/>
</dbReference>
<feature type="domain" description="C2H2-type" evidence="2">
    <location>
        <begin position="287"/>
        <end position="314"/>
    </location>
</feature>
<accession>A0A1B0DFR1</accession>
<dbReference type="SMART" id="SM00355">
    <property type="entry name" value="ZnF_C2H2"/>
    <property type="match status" value="3"/>
</dbReference>
<feature type="domain" description="C2H2-type" evidence="2">
    <location>
        <begin position="315"/>
        <end position="340"/>
    </location>
</feature>
<dbReference type="GO" id="GO:0008299">
    <property type="term" value="P:isoprenoid biosynthetic process"/>
    <property type="evidence" value="ECO:0007669"/>
    <property type="project" value="TreeGrafter"/>
</dbReference>
<dbReference type="EMBL" id="AJVK01058932">
    <property type="status" value="NOT_ANNOTATED_CDS"/>
    <property type="molecule type" value="Genomic_DNA"/>
</dbReference>
<dbReference type="PANTHER" id="PTHR12001">
    <property type="entry name" value="GERANYLGERANYL PYROPHOSPHATE SYNTHASE"/>
    <property type="match status" value="1"/>
</dbReference>
<evidence type="ECO:0000256" key="1">
    <source>
        <dbReference type="SAM" id="MobiDB-lite"/>
    </source>
</evidence>
<dbReference type="InterPro" id="IPR008949">
    <property type="entry name" value="Isoprenoid_synthase_dom_sf"/>
</dbReference>
<dbReference type="GO" id="GO:0006744">
    <property type="term" value="P:ubiquinone biosynthetic process"/>
    <property type="evidence" value="ECO:0007669"/>
    <property type="project" value="TreeGrafter"/>
</dbReference>
<dbReference type="PROSITE" id="PS50157">
    <property type="entry name" value="ZINC_FINGER_C2H2_2"/>
    <property type="match status" value="3"/>
</dbReference>
<protein>
    <recommendedName>
        <fullName evidence="2">C2H2-type domain-containing protein</fullName>
    </recommendedName>
</protein>
<dbReference type="Gene3D" id="1.10.600.10">
    <property type="entry name" value="Farnesyl Diphosphate Synthase"/>
    <property type="match status" value="1"/>
</dbReference>
<dbReference type="GO" id="GO:0005739">
    <property type="term" value="C:mitochondrion"/>
    <property type="evidence" value="ECO:0007669"/>
    <property type="project" value="TreeGrafter"/>
</dbReference>
<feature type="region of interest" description="Disordered" evidence="1">
    <location>
        <begin position="222"/>
        <end position="264"/>
    </location>
</feature>
<feature type="compositionally biased region" description="Pro residues" evidence="1">
    <location>
        <begin position="223"/>
        <end position="232"/>
    </location>
</feature>
<dbReference type="GO" id="GO:1990234">
    <property type="term" value="C:transferase complex"/>
    <property type="evidence" value="ECO:0007669"/>
    <property type="project" value="TreeGrafter"/>
</dbReference>
<evidence type="ECO:0000313" key="4">
    <source>
        <dbReference type="Proteomes" id="UP000092462"/>
    </source>
</evidence>
<keyword evidence="4" id="KW-1185">Reference proteome</keyword>
<sequence>MVTAGESATSINFSDKQPSLVHESLSKMFPIIPHHIVKTVNPCEDKCFRISTFAARVRPSAGNFLPRNTQSKPYSIIQALVDGRSCGFEVITMKGHLQPTEKSLGSTGGWIRLLQLSRDVHSGNVCLELTNGGSSVNIRCTRNISEGEDLQLWFSEEILAFMQIPFLSPGNIQGQNRYTCHICERVFEDPNPLKIHLATFCEKHPVDVLWNRLNFILSSSFRPSPPSPPPKTPLAAPSDPSGGRFSAFRPVTSSPRLESSSPPPSAAVAAAHLETIVSNMGSSKAGHVCVYCGKLYSRKYGLKIHIRTHTGFKPLKCKFCLRPFGDPSNLNKHVRLHSQEILKGRENVEVIDYAKVHAAVIKGPGLDKTRDLQRKHSLAALKVLDELPSSDARTALQNIILAMQDLNQEVIELISSAVRDLAESEFIGERDQQNKPLPSKPKELRSNSGDATDDFNFSDVAIPLQTDEAIGDPEREWVVRHILSAGSLLGKSCQGALKLAGQPEGLQHQGYLFGKHLALAWQACLDLEPFQTSTLPL</sequence>
<proteinExistence type="predicted"/>
<dbReference type="EnsemblMetazoa" id="PPAI006872-RA">
    <property type="protein sequence ID" value="PPAI006872-PA"/>
    <property type="gene ID" value="PPAI006872"/>
</dbReference>
<dbReference type="Pfam" id="PF00096">
    <property type="entry name" value="zf-C2H2"/>
    <property type="match status" value="3"/>
</dbReference>
<feature type="domain" description="C2H2-type" evidence="2">
    <location>
        <begin position="178"/>
        <end position="205"/>
    </location>
</feature>
<dbReference type="SUPFAM" id="SSF57667">
    <property type="entry name" value="beta-beta-alpha zinc fingers"/>
    <property type="match status" value="1"/>
</dbReference>